<accession>A0ABS3KQW6</accession>
<evidence type="ECO:0008006" key="3">
    <source>
        <dbReference type="Google" id="ProtNLM"/>
    </source>
</evidence>
<reference evidence="1 2" key="1">
    <citation type="submission" date="2020-09" db="EMBL/GenBank/DDBJ databases">
        <title>Roseomonas.</title>
        <authorList>
            <person name="Zhu W."/>
        </authorList>
    </citation>
    <scope>NUCLEOTIDE SEQUENCE [LARGE SCALE GENOMIC DNA]</scope>
    <source>
        <strain evidence="1 2">573</strain>
    </source>
</reference>
<proteinExistence type="predicted"/>
<dbReference type="RefSeq" id="WP_207417587.1">
    <property type="nucleotide sequence ID" value="NZ_CP061177.1"/>
</dbReference>
<comment type="caution">
    <text evidence="1">The sequence shown here is derived from an EMBL/GenBank/DDBJ whole genome shotgun (WGS) entry which is preliminary data.</text>
</comment>
<protein>
    <recommendedName>
        <fullName evidence="3">Rap1a immunity protein domain-containing protein</fullName>
    </recommendedName>
</protein>
<keyword evidence="2" id="KW-1185">Reference proteome</keyword>
<name>A0ABS3KQW6_9PROT</name>
<organism evidence="1 2">
    <name type="scientific">Roseomonas haemaphysalidis</name>
    <dbReference type="NCBI Taxonomy" id="2768162"/>
    <lineage>
        <taxon>Bacteria</taxon>
        <taxon>Pseudomonadati</taxon>
        <taxon>Pseudomonadota</taxon>
        <taxon>Alphaproteobacteria</taxon>
        <taxon>Acetobacterales</taxon>
        <taxon>Roseomonadaceae</taxon>
        <taxon>Roseomonas</taxon>
    </lineage>
</organism>
<evidence type="ECO:0000313" key="1">
    <source>
        <dbReference type="EMBL" id="MBO1079827.1"/>
    </source>
</evidence>
<dbReference type="EMBL" id="JACTNG010000006">
    <property type="protein sequence ID" value="MBO1079827.1"/>
    <property type="molecule type" value="Genomic_DNA"/>
</dbReference>
<dbReference type="Proteomes" id="UP001518989">
    <property type="component" value="Unassembled WGS sequence"/>
</dbReference>
<evidence type="ECO:0000313" key="2">
    <source>
        <dbReference type="Proteomes" id="UP001518989"/>
    </source>
</evidence>
<gene>
    <name evidence="1" type="ORF">IAI61_12375</name>
</gene>
<sequence length="133" mass="13589">MERLRTVGLPMLGLVLVATVVVLALPGRDAGLPRTQAGNGQAAATEAGPLASLCAGWGNARRDCAAFVGHYIGTLQEAEPALGLCIPPPAPLAEWTVAALNGTPPDRPWGPVLRTVLTTDRAAHPLPCTPSAG</sequence>